<gene>
    <name evidence="4" type="ORF">PBV87_08390</name>
</gene>
<dbReference type="SUPFAM" id="SSF55729">
    <property type="entry name" value="Acyl-CoA N-acyltransferases (Nat)"/>
    <property type="match status" value="1"/>
</dbReference>
<name>A0AA42J0K3_9FIRM</name>
<dbReference type="Gene3D" id="3.40.630.30">
    <property type="match status" value="1"/>
</dbReference>
<accession>A0AA42J0K3</accession>
<evidence type="ECO:0000313" key="5">
    <source>
        <dbReference type="Proteomes" id="UP001169242"/>
    </source>
</evidence>
<dbReference type="Pfam" id="PF00583">
    <property type="entry name" value="Acetyltransf_1"/>
    <property type="match status" value="1"/>
</dbReference>
<dbReference type="EMBL" id="JAQIFT010000037">
    <property type="protein sequence ID" value="MDA3731494.1"/>
    <property type="molecule type" value="Genomic_DNA"/>
</dbReference>
<dbReference type="InterPro" id="IPR016181">
    <property type="entry name" value="Acyl_CoA_acyltransferase"/>
</dbReference>
<dbReference type="PANTHER" id="PTHR43877">
    <property type="entry name" value="AMINOALKYLPHOSPHONATE N-ACETYLTRANSFERASE-RELATED-RELATED"/>
    <property type="match status" value="1"/>
</dbReference>
<keyword evidence="2" id="KW-0012">Acyltransferase</keyword>
<reference evidence="4" key="1">
    <citation type="journal article" date="2023" name="Int. J. Syst. Evol. Microbiol.">
        <title>&lt;i&gt;Holtiella tumoricola&lt;/i&gt; gen. nov. sp. nov., isolated from a human clinical sample.</title>
        <authorList>
            <person name="Allen-Vercoe E."/>
            <person name="Daigneault M.C."/>
            <person name="Vancuren S.J."/>
            <person name="Cochrane K."/>
            <person name="O'Neal L.L."/>
            <person name="Sankaranarayanan K."/>
            <person name="Lawson P.A."/>
        </authorList>
    </citation>
    <scope>NUCLEOTIDE SEQUENCE</scope>
    <source>
        <strain evidence="4">CC70A</strain>
    </source>
</reference>
<proteinExistence type="predicted"/>
<feature type="domain" description="N-acetyltransferase" evidence="3">
    <location>
        <begin position="1"/>
        <end position="165"/>
    </location>
</feature>
<sequence>MIRRAQLNDLQQLLDIKELVIADMAKHNIFQWDHTYPNQDILTQDIENGDLYVIEEDGVICGFACIDTNQAPEYQTLNFNGPETAYVIHRLAIHPGYGGRGYASQIIKFAEELALQEGVRDLRIDTFSQNHRAQGLFKKQGFDYIGNVFFPRKQEPFCCFHKTISA</sequence>
<dbReference type="PANTHER" id="PTHR43877:SF1">
    <property type="entry name" value="ACETYLTRANSFERASE"/>
    <property type="match status" value="1"/>
</dbReference>
<evidence type="ECO:0000259" key="3">
    <source>
        <dbReference type="PROSITE" id="PS51186"/>
    </source>
</evidence>
<evidence type="ECO:0000256" key="1">
    <source>
        <dbReference type="ARBA" id="ARBA00022679"/>
    </source>
</evidence>
<dbReference type="CDD" id="cd04301">
    <property type="entry name" value="NAT_SF"/>
    <property type="match status" value="1"/>
</dbReference>
<dbReference type="GO" id="GO:0016747">
    <property type="term" value="F:acyltransferase activity, transferring groups other than amino-acyl groups"/>
    <property type="evidence" value="ECO:0007669"/>
    <property type="project" value="InterPro"/>
</dbReference>
<dbReference type="PROSITE" id="PS51186">
    <property type="entry name" value="GNAT"/>
    <property type="match status" value="1"/>
</dbReference>
<organism evidence="4 5">
    <name type="scientific">Holtiella tumoricola</name>
    <dbReference type="NCBI Taxonomy" id="3018743"/>
    <lineage>
        <taxon>Bacteria</taxon>
        <taxon>Bacillati</taxon>
        <taxon>Bacillota</taxon>
        <taxon>Clostridia</taxon>
        <taxon>Lachnospirales</taxon>
        <taxon>Cellulosilyticaceae</taxon>
        <taxon>Holtiella</taxon>
    </lineage>
</organism>
<keyword evidence="5" id="KW-1185">Reference proteome</keyword>
<dbReference type="InterPro" id="IPR050832">
    <property type="entry name" value="Bact_Acetyltransf"/>
</dbReference>
<comment type="caution">
    <text evidence="4">The sequence shown here is derived from an EMBL/GenBank/DDBJ whole genome shotgun (WGS) entry which is preliminary data.</text>
</comment>
<protein>
    <submittedName>
        <fullName evidence="4">GNAT family N-acetyltransferase</fullName>
    </submittedName>
</protein>
<evidence type="ECO:0000256" key="2">
    <source>
        <dbReference type="ARBA" id="ARBA00023315"/>
    </source>
</evidence>
<keyword evidence="1" id="KW-0808">Transferase</keyword>
<dbReference type="AlphaFoldDB" id="A0AA42J0K3"/>
<dbReference type="Proteomes" id="UP001169242">
    <property type="component" value="Unassembled WGS sequence"/>
</dbReference>
<dbReference type="InterPro" id="IPR000182">
    <property type="entry name" value="GNAT_dom"/>
</dbReference>
<dbReference type="RefSeq" id="WP_271011877.1">
    <property type="nucleotide sequence ID" value="NZ_JAQIFT010000037.1"/>
</dbReference>
<evidence type="ECO:0000313" key="4">
    <source>
        <dbReference type="EMBL" id="MDA3731494.1"/>
    </source>
</evidence>